<evidence type="ECO:0000313" key="5">
    <source>
        <dbReference type="Proteomes" id="UP000299102"/>
    </source>
</evidence>
<protein>
    <submittedName>
        <fullName evidence="4">Cuticle protein 3</fullName>
    </submittedName>
</protein>
<dbReference type="InterPro" id="IPR031311">
    <property type="entry name" value="CHIT_BIND_RR_consensus"/>
</dbReference>
<evidence type="ECO:0000256" key="2">
    <source>
        <dbReference type="ARBA" id="ARBA00022729"/>
    </source>
</evidence>
<proteinExistence type="predicted"/>
<dbReference type="PRINTS" id="PR00947">
    <property type="entry name" value="CUTICLE"/>
</dbReference>
<evidence type="ECO:0000256" key="1">
    <source>
        <dbReference type="ARBA" id="ARBA00022460"/>
    </source>
</evidence>
<dbReference type="STRING" id="151549.A0A4C1YWN4"/>
<keyword evidence="1 3" id="KW-0193">Cuticle</keyword>
<dbReference type="InterPro" id="IPR000618">
    <property type="entry name" value="Insect_cuticle"/>
</dbReference>
<dbReference type="InterPro" id="IPR050468">
    <property type="entry name" value="Cuticle_Struct_Prot"/>
</dbReference>
<dbReference type="Proteomes" id="UP000299102">
    <property type="component" value="Unassembled WGS sequence"/>
</dbReference>
<accession>A0A4C1YWN4</accession>
<dbReference type="GO" id="GO:0008010">
    <property type="term" value="F:structural constituent of chitin-based larval cuticle"/>
    <property type="evidence" value="ECO:0007669"/>
    <property type="project" value="TreeGrafter"/>
</dbReference>
<keyword evidence="5" id="KW-1185">Reference proteome</keyword>
<keyword evidence="2" id="KW-0732">Signal</keyword>
<dbReference type="OrthoDB" id="7447598at2759"/>
<dbReference type="PANTHER" id="PTHR10380:SF173">
    <property type="entry name" value="CUTICULAR PROTEIN 47EF, ISOFORM C-RELATED"/>
    <property type="match status" value="1"/>
</dbReference>
<reference evidence="4 5" key="1">
    <citation type="journal article" date="2019" name="Commun. Biol.">
        <title>The bagworm genome reveals a unique fibroin gene that provides high tensile strength.</title>
        <authorList>
            <person name="Kono N."/>
            <person name="Nakamura H."/>
            <person name="Ohtoshi R."/>
            <person name="Tomita M."/>
            <person name="Numata K."/>
            <person name="Arakawa K."/>
        </authorList>
    </citation>
    <scope>NUCLEOTIDE SEQUENCE [LARGE SCALE GENOMIC DNA]</scope>
</reference>
<gene>
    <name evidence="4" type="ORF">EVAR_62547_1</name>
</gene>
<dbReference type="PROSITE" id="PS51155">
    <property type="entry name" value="CHIT_BIND_RR_2"/>
    <property type="match status" value="1"/>
</dbReference>
<sequence length="332" mass="37259">MVIVIGLRAGPMQRVAEAEIGTSCSISVNPLESILNHLDRDLQWRGRFEGQRFIEEPPRGHSHHLDEECEVFFNGTPMPLHAIGGDLLFGKRIRFYPHDGSSTIALSYRLLILSYCMHESIVKTALTDRSIINSGQVYLPPHQQYQQVYQQNPGYPQNLGYNYDHGNQGYVQQELSYHQQTSQQEGLEKNARILSFQSDANDHGYQFGYETENGIKVQETGVKQGKSVKAQGGYSYTGDDGQVYTVTYTADENGFHAQGAHLPTPPPTPEAILKALERNAQEEAAGVFDDGSYKEQAQIQEGFAHPAPTHNTQYEVTAAYPENSDQTEYHYK</sequence>
<dbReference type="EMBL" id="BGZK01001411">
    <property type="protein sequence ID" value="GBP79352.1"/>
    <property type="molecule type" value="Genomic_DNA"/>
</dbReference>
<dbReference type="AlphaFoldDB" id="A0A4C1YWN4"/>
<comment type="caution">
    <text evidence="4">The sequence shown here is derived from an EMBL/GenBank/DDBJ whole genome shotgun (WGS) entry which is preliminary data.</text>
</comment>
<evidence type="ECO:0000313" key="4">
    <source>
        <dbReference type="EMBL" id="GBP79352.1"/>
    </source>
</evidence>
<dbReference type="PROSITE" id="PS00233">
    <property type="entry name" value="CHIT_BIND_RR_1"/>
    <property type="match status" value="1"/>
</dbReference>
<evidence type="ECO:0000256" key="3">
    <source>
        <dbReference type="PROSITE-ProRule" id="PRU00497"/>
    </source>
</evidence>
<dbReference type="PANTHER" id="PTHR10380">
    <property type="entry name" value="CUTICLE PROTEIN"/>
    <property type="match status" value="1"/>
</dbReference>
<organism evidence="4 5">
    <name type="scientific">Eumeta variegata</name>
    <name type="common">Bagworm moth</name>
    <name type="synonym">Eumeta japonica</name>
    <dbReference type="NCBI Taxonomy" id="151549"/>
    <lineage>
        <taxon>Eukaryota</taxon>
        <taxon>Metazoa</taxon>
        <taxon>Ecdysozoa</taxon>
        <taxon>Arthropoda</taxon>
        <taxon>Hexapoda</taxon>
        <taxon>Insecta</taxon>
        <taxon>Pterygota</taxon>
        <taxon>Neoptera</taxon>
        <taxon>Endopterygota</taxon>
        <taxon>Lepidoptera</taxon>
        <taxon>Glossata</taxon>
        <taxon>Ditrysia</taxon>
        <taxon>Tineoidea</taxon>
        <taxon>Psychidae</taxon>
        <taxon>Oiketicinae</taxon>
        <taxon>Eumeta</taxon>
    </lineage>
</organism>
<name>A0A4C1YWN4_EUMVA</name>
<dbReference type="Pfam" id="PF00379">
    <property type="entry name" value="Chitin_bind_4"/>
    <property type="match status" value="1"/>
</dbReference>
<dbReference type="GO" id="GO:0062129">
    <property type="term" value="C:chitin-based extracellular matrix"/>
    <property type="evidence" value="ECO:0007669"/>
    <property type="project" value="TreeGrafter"/>
</dbReference>